<evidence type="ECO:0000313" key="1">
    <source>
        <dbReference type="EMBL" id="OHT01986.1"/>
    </source>
</evidence>
<evidence type="ECO:0000313" key="2">
    <source>
        <dbReference type="Proteomes" id="UP000179807"/>
    </source>
</evidence>
<dbReference type="VEuPathDB" id="TrichDB:TRFO_31001"/>
<dbReference type="GeneID" id="94842377"/>
<reference evidence="1" key="1">
    <citation type="submission" date="2016-10" db="EMBL/GenBank/DDBJ databases">
        <authorList>
            <person name="Benchimol M."/>
            <person name="Almeida L.G."/>
            <person name="Vasconcelos A.T."/>
            <person name="Perreira-Neves A."/>
            <person name="Rosa I.A."/>
            <person name="Tasca T."/>
            <person name="Bogo M.R."/>
            <person name="de Souza W."/>
        </authorList>
    </citation>
    <scope>NUCLEOTIDE SEQUENCE [LARGE SCALE GENOMIC DNA]</scope>
    <source>
        <strain evidence="1">K</strain>
    </source>
</reference>
<protein>
    <submittedName>
        <fullName evidence="1">Uncharacterized protein</fullName>
    </submittedName>
</protein>
<gene>
    <name evidence="1" type="ORF">TRFO_31001</name>
</gene>
<sequence>MDSIPFFLSGCQFHPPDEAKLLSPEFVQDFYGSFAPNPPDQLNLNVQCMQQLYSTVDSIYCILEYIIHGVTGETPQFQQFLPPAFGLLGQLLNHHYAEISKNGALYLSITSSLLNTMEQLSADYSSFKKLMQCYYKFTILHQVPEYLSIFESNINRLLDSSNLPNYTLQHFVTALMIYKYAFAIHRNKYITNNLSLKIVSCVDRFFTSNSINLENLKIFSICTSHAYQDFFILMNEMHKYDFLEIAINAASQLPSLEIDENRKQKLAKALIMLITNYFGDHQIKYLFPNRESKLNKLDRLIRISPLYAQIDYNFCAAPIISTLALKIDFLINSGYIHDNLNSFTDILFFYCKLSDNDKEDFETNPIIVYTCYEFNDSDSFSTRSHVNKIMEKLCSIPEFIDISLNKLAATGPTEESMIFFALLLENLYYINKTAVKNLPPQVHDLALTFLAVDPPNPFHLLANYYLLQAAVPLLHSHEEYQIALQKATNAISVDCDNFPSNCLLFTLGCKLLCSLVNKTEIPFTNSELISIVASKKDYCISKDALSFISQNILNTQSIDTIFDYFRSLIEGNVPLIIYLKENETNCSSQEYKDGVKKLGDSIDVISNILDMIPAFISNYESALLEFIQKFHVLNEDEFTFSDETVNLFKVIFHKCENLNQWTGFYLHNIIGHLSDAFVYSEWIEPFVSIISNQPERINDAILIDLLKTVEQTIINSDDDDDYFEDLACFCSLFLRILQFKKVNPKLIRYMNQRMNRCVESKTQSLALYTNLYLLLHYLYCGMQLKEELINTRLLSALQKGLIVSDNMRYMLVVVTEMVIKVKYPNAYANIVNLVGSCLNNTNTKNLDFQSEYNGFSTYLLDSVPFPIIKIHPLENFVFDDFSFNN</sequence>
<keyword evidence="2" id="KW-1185">Reference proteome</keyword>
<comment type="caution">
    <text evidence="1">The sequence shown here is derived from an EMBL/GenBank/DDBJ whole genome shotgun (WGS) entry which is preliminary data.</text>
</comment>
<dbReference type="AlphaFoldDB" id="A0A1J4JTC0"/>
<accession>A0A1J4JTC0</accession>
<dbReference type="EMBL" id="MLAK01000886">
    <property type="protein sequence ID" value="OHT01986.1"/>
    <property type="molecule type" value="Genomic_DNA"/>
</dbReference>
<dbReference type="Proteomes" id="UP000179807">
    <property type="component" value="Unassembled WGS sequence"/>
</dbReference>
<organism evidence="1 2">
    <name type="scientific">Tritrichomonas foetus</name>
    <dbReference type="NCBI Taxonomy" id="1144522"/>
    <lineage>
        <taxon>Eukaryota</taxon>
        <taxon>Metamonada</taxon>
        <taxon>Parabasalia</taxon>
        <taxon>Tritrichomonadida</taxon>
        <taxon>Tritrichomonadidae</taxon>
        <taxon>Tritrichomonas</taxon>
    </lineage>
</organism>
<proteinExistence type="predicted"/>
<dbReference type="RefSeq" id="XP_068355122.1">
    <property type="nucleotide sequence ID" value="XM_068507673.1"/>
</dbReference>
<name>A0A1J4JTC0_9EUKA</name>